<reference evidence="2 3" key="1">
    <citation type="submission" date="2024-02" db="EMBL/GenBank/DDBJ databases">
        <title>Rubritalea halochordaticola NBRC 107102.</title>
        <authorList>
            <person name="Ichikawa N."/>
            <person name="Katano-Makiyama Y."/>
            <person name="Hidaka K."/>
        </authorList>
    </citation>
    <scope>NUCLEOTIDE SEQUENCE [LARGE SCALE GENOMIC DNA]</scope>
    <source>
        <strain evidence="2 3">NBRC 107102</strain>
    </source>
</reference>
<keyword evidence="1" id="KW-0732">Signal</keyword>
<dbReference type="RefSeq" id="WP_346190019.1">
    <property type="nucleotide sequence ID" value="NZ_BAABRL010000016.1"/>
</dbReference>
<dbReference type="EMBL" id="BAABRL010000016">
    <property type="protein sequence ID" value="GAA5497520.1"/>
    <property type="molecule type" value="Genomic_DNA"/>
</dbReference>
<evidence type="ECO:0000313" key="3">
    <source>
        <dbReference type="Proteomes" id="UP001424741"/>
    </source>
</evidence>
<feature type="signal peptide" evidence="1">
    <location>
        <begin position="1"/>
        <end position="20"/>
    </location>
</feature>
<comment type="caution">
    <text evidence="2">The sequence shown here is derived from an EMBL/GenBank/DDBJ whole genome shotgun (WGS) entry which is preliminary data.</text>
</comment>
<accession>A0ABP9V4H5</accession>
<evidence type="ECO:0000256" key="1">
    <source>
        <dbReference type="SAM" id="SignalP"/>
    </source>
</evidence>
<feature type="chain" id="PRO_5046223215" evidence="1">
    <location>
        <begin position="21"/>
        <end position="181"/>
    </location>
</feature>
<protein>
    <submittedName>
        <fullName evidence="2">Uncharacterized protein</fullName>
    </submittedName>
</protein>
<organism evidence="2 3">
    <name type="scientific">Rubritalea halochordaticola</name>
    <dbReference type="NCBI Taxonomy" id="714537"/>
    <lineage>
        <taxon>Bacteria</taxon>
        <taxon>Pseudomonadati</taxon>
        <taxon>Verrucomicrobiota</taxon>
        <taxon>Verrucomicrobiia</taxon>
        <taxon>Verrucomicrobiales</taxon>
        <taxon>Rubritaleaceae</taxon>
        <taxon>Rubritalea</taxon>
    </lineage>
</organism>
<name>A0ABP9V4H5_9BACT</name>
<sequence>MRLTVLPLFFVLLLSSFTSAAESKCAPVPLGEVRAWEQKIGDKGHKMLLRRWRIDEGTTIEERILMNLDGTCRSRVVATLKNRRPCMNVIYKGYSTPWLVEQYQYDAEGQETVTLRDAEGNVVATTITPADATAEVQHLDGNGKPMTMERTIKLANELSDLLFAQTHDYSTDTPDAKDQTP</sequence>
<keyword evidence="3" id="KW-1185">Reference proteome</keyword>
<dbReference type="Proteomes" id="UP001424741">
    <property type="component" value="Unassembled WGS sequence"/>
</dbReference>
<evidence type="ECO:0000313" key="2">
    <source>
        <dbReference type="EMBL" id="GAA5497520.1"/>
    </source>
</evidence>
<gene>
    <name evidence="2" type="ORF">Rhal01_03716</name>
</gene>
<proteinExistence type="predicted"/>